<evidence type="ECO:0000256" key="1">
    <source>
        <dbReference type="SAM" id="MobiDB-lite"/>
    </source>
</evidence>
<keyword evidence="2" id="KW-0812">Transmembrane</keyword>
<keyword evidence="2" id="KW-1133">Transmembrane helix</keyword>
<accession>A0A1H6ZHG1</accession>
<protein>
    <submittedName>
        <fullName evidence="3">Uncharacterized protein</fullName>
    </submittedName>
</protein>
<feature type="region of interest" description="Disordered" evidence="1">
    <location>
        <begin position="58"/>
        <end position="82"/>
    </location>
</feature>
<dbReference type="EMBL" id="FNZI01000004">
    <property type="protein sequence ID" value="SEJ48990.1"/>
    <property type="molecule type" value="Genomic_DNA"/>
</dbReference>
<evidence type="ECO:0000256" key="2">
    <source>
        <dbReference type="SAM" id="Phobius"/>
    </source>
</evidence>
<keyword evidence="4" id="KW-1185">Reference proteome</keyword>
<evidence type="ECO:0000313" key="3">
    <source>
        <dbReference type="EMBL" id="SEJ48990.1"/>
    </source>
</evidence>
<name>A0A1H6ZHG1_9MICO</name>
<dbReference type="AlphaFoldDB" id="A0A1H6ZHG1"/>
<reference evidence="4" key="1">
    <citation type="submission" date="2016-10" db="EMBL/GenBank/DDBJ databases">
        <authorList>
            <person name="Varghese N."/>
        </authorList>
    </citation>
    <scope>NUCLEOTIDE SEQUENCE [LARGE SCALE GENOMIC DNA]</scope>
    <source>
        <strain evidence="4">DSM 24868</strain>
    </source>
</reference>
<sequence>MRPRLVIGASAVATVAATLGLVGFVDAAWGIAVGIALLAVHSSLLAHFVIRQLQRSSRNAERFHRESSRRVKRLSDANERMERKVGDNAEALRTVKRSLNLTAQAVDAQRAVSTEIFVRTHGLAQPAPGRATAEADV</sequence>
<proteinExistence type="predicted"/>
<dbReference type="STRING" id="1043493.SAMN05421637_1988"/>
<dbReference type="Proteomes" id="UP000183315">
    <property type="component" value="Unassembled WGS sequence"/>
</dbReference>
<organism evidence="3 4">
    <name type="scientific">Demequina mangrovi</name>
    <dbReference type="NCBI Taxonomy" id="1043493"/>
    <lineage>
        <taxon>Bacteria</taxon>
        <taxon>Bacillati</taxon>
        <taxon>Actinomycetota</taxon>
        <taxon>Actinomycetes</taxon>
        <taxon>Micrococcales</taxon>
        <taxon>Demequinaceae</taxon>
        <taxon>Demequina</taxon>
    </lineage>
</organism>
<evidence type="ECO:0000313" key="4">
    <source>
        <dbReference type="Proteomes" id="UP000183315"/>
    </source>
</evidence>
<gene>
    <name evidence="3" type="ORF">SAMN05421637_1988</name>
</gene>
<keyword evidence="2" id="KW-0472">Membrane</keyword>
<feature type="transmembrane region" description="Helical" evidence="2">
    <location>
        <begin position="27"/>
        <end position="50"/>
    </location>
</feature>